<evidence type="ECO:0000313" key="3">
    <source>
        <dbReference type="Proteomes" id="UP000480275"/>
    </source>
</evidence>
<comment type="caution">
    <text evidence="2">The sequence shown here is derived from an EMBL/GenBank/DDBJ whole genome shotgun (WGS) entry which is preliminary data.</text>
</comment>
<dbReference type="AlphaFoldDB" id="A0A6L5JXB8"/>
<dbReference type="InterPro" id="IPR038996">
    <property type="entry name" value="Gp14"/>
</dbReference>
<evidence type="ECO:0000313" key="2">
    <source>
        <dbReference type="EMBL" id="MQY51274.1"/>
    </source>
</evidence>
<proteinExistence type="predicted"/>
<dbReference type="Pfam" id="PF24072">
    <property type="entry name" value="T7_gp14"/>
    <property type="match status" value="1"/>
</dbReference>
<feature type="chain" id="PRO_5027063396" description="Phage protein" evidence="1">
    <location>
        <begin position="21"/>
        <end position="172"/>
    </location>
</feature>
<feature type="signal peptide" evidence="1">
    <location>
        <begin position="1"/>
        <end position="20"/>
    </location>
</feature>
<gene>
    <name evidence="2" type="ORF">GHK24_05735</name>
</gene>
<accession>A0A6L5JXB8</accession>
<dbReference type="OrthoDB" id="8566542at2"/>
<sequence>MCGLAAAAWASLAVSALSTATQYQQGKQSADDQEAMIKAGAIKDNEQMLRQYADQQAATMEDTSQLHREALIEEGRLKAIGAESGLQGVSNDRIIDEAHNQADRNIATLQANNLRAKEQIHSGGVAKQSQASVQLAGIRRPSSLGAGLQIAGAGLDAYAKTRPQETPSKDKP</sequence>
<evidence type="ECO:0000256" key="1">
    <source>
        <dbReference type="SAM" id="SignalP"/>
    </source>
</evidence>
<name>A0A6L5JXB8_RHOTE</name>
<protein>
    <recommendedName>
        <fullName evidence="4">Phage protein</fullName>
    </recommendedName>
</protein>
<dbReference type="Proteomes" id="UP000480275">
    <property type="component" value="Unassembled WGS sequence"/>
</dbReference>
<keyword evidence="1" id="KW-0732">Signal</keyword>
<organism evidence="2 3">
    <name type="scientific">Rhodocyclus tenuis</name>
    <name type="common">Rhodospirillum tenue</name>
    <dbReference type="NCBI Taxonomy" id="1066"/>
    <lineage>
        <taxon>Bacteria</taxon>
        <taxon>Pseudomonadati</taxon>
        <taxon>Pseudomonadota</taxon>
        <taxon>Betaproteobacteria</taxon>
        <taxon>Rhodocyclales</taxon>
        <taxon>Rhodocyclaceae</taxon>
        <taxon>Rhodocyclus</taxon>
    </lineage>
</organism>
<reference evidence="2 3" key="1">
    <citation type="submission" date="2019-10" db="EMBL/GenBank/DDBJ databases">
        <title>Whole-genome sequence of the purple nonsulfur photosynthetic bacterium Rhodocyclus tenuis.</title>
        <authorList>
            <person name="Kyndt J.A."/>
            <person name="Meyer T.E."/>
        </authorList>
    </citation>
    <scope>NUCLEOTIDE SEQUENCE [LARGE SCALE GENOMIC DNA]</scope>
    <source>
        <strain evidence="2 3">DSM 110</strain>
    </source>
</reference>
<evidence type="ECO:0008006" key="4">
    <source>
        <dbReference type="Google" id="ProtNLM"/>
    </source>
</evidence>
<dbReference type="EMBL" id="WIXJ01000002">
    <property type="protein sequence ID" value="MQY51274.1"/>
    <property type="molecule type" value="Genomic_DNA"/>
</dbReference>